<keyword evidence="3" id="KW-1185">Reference proteome</keyword>
<name>A0A545SY90_9GAMM</name>
<dbReference type="Proteomes" id="UP000319732">
    <property type="component" value="Unassembled WGS sequence"/>
</dbReference>
<dbReference type="InterPro" id="IPR001543">
    <property type="entry name" value="FliN-like_C"/>
</dbReference>
<dbReference type="EMBL" id="VHSG01000026">
    <property type="protein sequence ID" value="TQV69935.1"/>
    <property type="molecule type" value="Genomic_DNA"/>
</dbReference>
<feature type="domain" description="Flagellar motor switch protein FliN-like C-terminal" evidence="1">
    <location>
        <begin position="293"/>
        <end position="361"/>
    </location>
</feature>
<dbReference type="PANTHER" id="PTHR30034:SF6">
    <property type="entry name" value="YOP PROTEINS TRANSLOCATION PROTEIN Q"/>
    <property type="match status" value="1"/>
</dbReference>
<dbReference type="Gene3D" id="2.30.330.10">
    <property type="entry name" value="SpoA-like"/>
    <property type="match status" value="1"/>
</dbReference>
<proteinExistence type="predicted"/>
<dbReference type="RefSeq" id="WP_142929213.1">
    <property type="nucleotide sequence ID" value="NZ_ML660104.1"/>
</dbReference>
<dbReference type="PANTHER" id="PTHR30034">
    <property type="entry name" value="FLAGELLAR MOTOR SWITCH PROTEIN FLIM"/>
    <property type="match status" value="1"/>
</dbReference>
<evidence type="ECO:0000313" key="3">
    <source>
        <dbReference type="Proteomes" id="UP000319732"/>
    </source>
</evidence>
<dbReference type="SUPFAM" id="SSF101801">
    <property type="entry name" value="Surface presentation of antigens (SPOA)"/>
    <property type="match status" value="1"/>
</dbReference>
<dbReference type="OrthoDB" id="9801534at2"/>
<organism evidence="2 3">
    <name type="scientific">Exilibacterium tricleocarpae</name>
    <dbReference type="NCBI Taxonomy" id="2591008"/>
    <lineage>
        <taxon>Bacteria</taxon>
        <taxon>Pseudomonadati</taxon>
        <taxon>Pseudomonadota</taxon>
        <taxon>Gammaproteobacteria</taxon>
        <taxon>Cellvibrionales</taxon>
        <taxon>Cellvibrionaceae</taxon>
        <taxon>Exilibacterium</taxon>
    </lineage>
</organism>
<dbReference type="GO" id="GO:0071978">
    <property type="term" value="P:bacterial-type flagellum-dependent swarming motility"/>
    <property type="evidence" value="ECO:0007669"/>
    <property type="project" value="TreeGrafter"/>
</dbReference>
<accession>A0A545SY90</accession>
<sequence>MTLPNKKIKENPPATRSLALRRLILPHITKMDANLNNEIAKSLTAVRMVIRDHTFSVISPRIVNPKKFCPYLVLNISANKKNLSVAVDKKLAQILLAHLIPPESLSNIPSALRVAAGESTLDTLFTEVEGYTGLSFELVEMYLWKSKNNFCKKGTLIELDNEVVGRCSACCVFTDSIKPLMLDTLVALNNDLSTPPAGCGLSDATLDHMPIQTSIGVGESHLSAAELSLIATGDIMVVERKTAGSDTLVRLRLSPNYGLGAIWKENHLVINTDLEVEMKEELVSDATADASSLNNLQVRVLFEVGSQAIDLKTLKQLRPGYLVDTGRLADKPVNISTGGRVIAQGELIQIGKHIGVRILEVFGGDS</sequence>
<protein>
    <recommendedName>
        <fullName evidence="1">Flagellar motor switch protein FliN-like C-terminal domain-containing protein</fullName>
    </recommendedName>
</protein>
<gene>
    <name evidence="2" type="ORF">FKG94_22550</name>
</gene>
<dbReference type="Pfam" id="PF01052">
    <property type="entry name" value="FliMN_C"/>
    <property type="match status" value="1"/>
</dbReference>
<evidence type="ECO:0000313" key="2">
    <source>
        <dbReference type="EMBL" id="TQV69935.1"/>
    </source>
</evidence>
<dbReference type="GO" id="GO:0050918">
    <property type="term" value="P:positive chemotaxis"/>
    <property type="evidence" value="ECO:0007669"/>
    <property type="project" value="TreeGrafter"/>
</dbReference>
<reference evidence="2 3" key="1">
    <citation type="submission" date="2019-06" db="EMBL/GenBank/DDBJ databases">
        <title>Whole genome sequence for Cellvibrionaceae sp. R142.</title>
        <authorList>
            <person name="Wang G."/>
        </authorList>
    </citation>
    <scope>NUCLEOTIDE SEQUENCE [LARGE SCALE GENOMIC DNA]</scope>
    <source>
        <strain evidence="2 3">R142</strain>
    </source>
</reference>
<dbReference type="AlphaFoldDB" id="A0A545SY90"/>
<dbReference type="InterPro" id="IPR036429">
    <property type="entry name" value="SpoA-like_sf"/>
</dbReference>
<evidence type="ECO:0000259" key="1">
    <source>
        <dbReference type="Pfam" id="PF01052"/>
    </source>
</evidence>
<comment type="caution">
    <text evidence="2">The sequence shown here is derived from an EMBL/GenBank/DDBJ whole genome shotgun (WGS) entry which is preliminary data.</text>
</comment>